<dbReference type="Gene3D" id="1.10.530.10">
    <property type="match status" value="1"/>
</dbReference>
<dbReference type="CDD" id="cd00118">
    <property type="entry name" value="LysM"/>
    <property type="match status" value="2"/>
</dbReference>
<keyword evidence="5" id="KW-1185">Reference proteome</keyword>
<evidence type="ECO:0000313" key="5">
    <source>
        <dbReference type="Proteomes" id="UP000254193"/>
    </source>
</evidence>
<dbReference type="AlphaFoldDB" id="A0A378VJN4"/>
<evidence type="ECO:0000259" key="3">
    <source>
        <dbReference type="PROSITE" id="PS51782"/>
    </source>
</evidence>
<dbReference type="Gene3D" id="3.10.350.10">
    <property type="entry name" value="LysM domain"/>
    <property type="match status" value="2"/>
</dbReference>
<reference evidence="4 5" key="1">
    <citation type="submission" date="2018-06" db="EMBL/GenBank/DDBJ databases">
        <authorList>
            <consortium name="Pathogen Informatics"/>
            <person name="Doyle S."/>
        </authorList>
    </citation>
    <scope>NUCLEOTIDE SEQUENCE [LARGE SCALE GENOMIC DNA]</scope>
    <source>
        <strain evidence="4 5">NCTC10616</strain>
    </source>
</reference>
<dbReference type="SUPFAM" id="SSF53955">
    <property type="entry name" value="Lysozyme-like"/>
    <property type="match status" value="1"/>
</dbReference>
<feature type="domain" description="LysM" evidence="3">
    <location>
        <begin position="552"/>
        <end position="595"/>
    </location>
</feature>
<gene>
    <name evidence="4" type="primary">mltD</name>
    <name evidence="4" type="ORF">NCTC10616_00845</name>
</gene>
<protein>
    <submittedName>
        <fullName evidence="4">Membrane bound murein transglycosylase</fullName>
        <ecNumber evidence="4">4.2.2.-</ecNumber>
    </submittedName>
</protein>
<dbReference type="SMART" id="SM00257">
    <property type="entry name" value="LysM"/>
    <property type="match status" value="3"/>
</dbReference>
<dbReference type="Pfam" id="PF01476">
    <property type="entry name" value="LysM"/>
    <property type="match status" value="3"/>
</dbReference>
<dbReference type="CDD" id="cd16894">
    <property type="entry name" value="MltD-like"/>
    <property type="match status" value="1"/>
</dbReference>
<dbReference type="SUPFAM" id="SSF54106">
    <property type="entry name" value="LysM domain"/>
    <property type="match status" value="2"/>
</dbReference>
<dbReference type="EC" id="4.2.2.-" evidence="4"/>
<dbReference type="GO" id="GO:0008932">
    <property type="term" value="F:lytic endotransglycosylase activity"/>
    <property type="evidence" value="ECO:0007669"/>
    <property type="project" value="TreeGrafter"/>
</dbReference>
<feature type="domain" description="LysM" evidence="3">
    <location>
        <begin position="608"/>
        <end position="653"/>
    </location>
</feature>
<evidence type="ECO:0000256" key="1">
    <source>
        <dbReference type="SAM" id="MobiDB-lite"/>
    </source>
</evidence>
<evidence type="ECO:0000256" key="2">
    <source>
        <dbReference type="SAM" id="SignalP"/>
    </source>
</evidence>
<dbReference type="InterPro" id="IPR023346">
    <property type="entry name" value="Lysozyme-like_dom_sf"/>
</dbReference>
<dbReference type="FunFam" id="1.10.530.10:FF:000004">
    <property type="entry name" value="Membrane-bound lytic murein transglycosylase D"/>
    <property type="match status" value="1"/>
</dbReference>
<dbReference type="FunFam" id="3.10.350.10:FF:000033">
    <property type="entry name" value="Putative membrane bound murein transglycosylase"/>
    <property type="match status" value="1"/>
</dbReference>
<feature type="chain" id="PRO_5016971220" evidence="2">
    <location>
        <begin position="24"/>
        <end position="653"/>
    </location>
</feature>
<proteinExistence type="predicted"/>
<name>A0A378VJN4_NEILA</name>
<dbReference type="EMBL" id="UGRO01000002">
    <property type="protein sequence ID" value="SUA17183.1"/>
    <property type="molecule type" value="Genomic_DNA"/>
</dbReference>
<dbReference type="Proteomes" id="UP000254193">
    <property type="component" value="Unassembled WGS sequence"/>
</dbReference>
<accession>A0A378VJN4</accession>
<dbReference type="PANTHER" id="PTHR33734">
    <property type="entry name" value="LYSM DOMAIN-CONTAINING GPI-ANCHORED PROTEIN 2"/>
    <property type="match status" value="1"/>
</dbReference>
<evidence type="ECO:0000313" key="4">
    <source>
        <dbReference type="EMBL" id="SUA17183.1"/>
    </source>
</evidence>
<sequence>MSKLKTIVLTASGLSVCPGFLYAQNTSSHQIGLAIMRLNSSILDLSPTKQYFQSGSLWGELRQGFRMGEVNPELVRRHENKFASSRNYFGRVVNRSRPYMYHIANEVKKRNMPAEAALLPFIESAFVTKAKSHVGASGLWQFMPATGRHYGLEKTPVYDGRHDVYAATDAALNYLQYLYGLFGDWPLAFAAYNWGEGNVGRAVNRARAQGLEPTYENLRMPDETRNYVPKLLAVRNIIANPQSFGISIGDIDNKPYFQAVEPDRPIDNEAIARLAGITQSELLALNPAFNVPAFIPKNKRKLLLPAANAQTFQRNYRAANPDSLFSWEIYTPPVQTAVSDISSATGMSIADIKRLNSLSGNLVKAGHSILIAKTGTTLQTASESVAAIDIDDTPDTYRSNMPAGIMNISLAQALPADAQTAGIPVEPLPQKTAGSKPSALAALISEPASATPDARVQAAMPSETQTAASAQSVFSNDIQATDELMRLVAQSSLRLQAEESVADIINTSDASAGHSPHLPPQHTAADGKRPARLETRVAKAAGNGTDSAARTGIHRVVEGDTLFNIAKRYNVSVADLIVANNIKGNTIQKGQVLRLTQAVPAQNRIEKVSYTARKGDTFKSIAARFNIHIDDIRRLNPTLNTINPGQRVKLIGS</sequence>
<dbReference type="InterPro" id="IPR036779">
    <property type="entry name" value="LysM_dom_sf"/>
</dbReference>
<dbReference type="RefSeq" id="WP_115119003.1">
    <property type="nucleotide sequence ID" value="NZ_UGRO01000002.1"/>
</dbReference>
<dbReference type="InterPro" id="IPR018392">
    <property type="entry name" value="LysM"/>
</dbReference>
<keyword evidence="2" id="KW-0732">Signal</keyword>
<feature type="signal peptide" evidence="2">
    <location>
        <begin position="1"/>
        <end position="23"/>
    </location>
</feature>
<keyword evidence="4" id="KW-0456">Lyase</keyword>
<dbReference type="PANTHER" id="PTHR33734:SF22">
    <property type="entry name" value="MEMBRANE-BOUND LYTIC MUREIN TRANSGLYCOSYLASE D"/>
    <property type="match status" value="1"/>
</dbReference>
<dbReference type="InterPro" id="IPR008258">
    <property type="entry name" value="Transglycosylase_SLT_dom_1"/>
</dbReference>
<organism evidence="4 5">
    <name type="scientific">Neisseria lactamica</name>
    <dbReference type="NCBI Taxonomy" id="486"/>
    <lineage>
        <taxon>Bacteria</taxon>
        <taxon>Pseudomonadati</taxon>
        <taxon>Pseudomonadota</taxon>
        <taxon>Betaproteobacteria</taxon>
        <taxon>Neisseriales</taxon>
        <taxon>Neisseriaceae</taxon>
        <taxon>Neisseria</taxon>
    </lineage>
</organism>
<feature type="region of interest" description="Disordered" evidence="1">
    <location>
        <begin position="509"/>
        <end position="530"/>
    </location>
</feature>
<dbReference type="Pfam" id="PF01464">
    <property type="entry name" value="SLT"/>
    <property type="match status" value="1"/>
</dbReference>
<dbReference type="PROSITE" id="PS51782">
    <property type="entry name" value="LYSM"/>
    <property type="match status" value="2"/>
</dbReference>